<comment type="caution">
    <text evidence="2">The sequence shown here is derived from an EMBL/GenBank/DDBJ whole genome shotgun (WGS) entry which is preliminary data.</text>
</comment>
<dbReference type="AlphaFoldDB" id="A0A7J6QSM7"/>
<dbReference type="EMBL" id="JABANO010030688">
    <property type="protein sequence ID" value="KAF4711475.1"/>
    <property type="molecule type" value="Genomic_DNA"/>
</dbReference>
<proteinExistence type="predicted"/>
<reference evidence="2 3" key="1">
    <citation type="submission" date="2020-04" db="EMBL/GenBank/DDBJ databases">
        <title>Perkinsus olseni comparative genomics.</title>
        <authorList>
            <person name="Bogema D.R."/>
        </authorList>
    </citation>
    <scope>NUCLEOTIDE SEQUENCE [LARGE SCALE GENOMIC DNA]</scope>
    <source>
        <strain evidence="2 3">ATCC PRA-207</strain>
    </source>
</reference>
<dbReference type="Proteomes" id="UP000553632">
    <property type="component" value="Unassembled WGS sequence"/>
</dbReference>
<feature type="region of interest" description="Disordered" evidence="1">
    <location>
        <begin position="1"/>
        <end position="61"/>
    </location>
</feature>
<name>A0A7J6QSM7_PEROL</name>
<protein>
    <submittedName>
        <fullName evidence="2">Uncharacterized protein</fullName>
    </submittedName>
</protein>
<accession>A0A7J6QSM7</accession>
<evidence type="ECO:0000313" key="2">
    <source>
        <dbReference type="EMBL" id="KAF4711475.1"/>
    </source>
</evidence>
<gene>
    <name evidence="2" type="ORF">FOZ63_005653</name>
</gene>
<evidence type="ECO:0000256" key="1">
    <source>
        <dbReference type="SAM" id="MobiDB-lite"/>
    </source>
</evidence>
<keyword evidence="3" id="KW-1185">Reference proteome</keyword>
<evidence type="ECO:0000313" key="3">
    <source>
        <dbReference type="Proteomes" id="UP000553632"/>
    </source>
</evidence>
<sequence length="73" mass="8236">MADLGGEFGDSNDDRNWRNPFNHSRNVGVHETSSEEQFHSPRSTPWSDRRPHPPGVRENSAEIIRALRGLGPT</sequence>
<organism evidence="2 3">
    <name type="scientific">Perkinsus olseni</name>
    <name type="common">Perkinsus atlanticus</name>
    <dbReference type="NCBI Taxonomy" id="32597"/>
    <lineage>
        <taxon>Eukaryota</taxon>
        <taxon>Sar</taxon>
        <taxon>Alveolata</taxon>
        <taxon>Perkinsozoa</taxon>
        <taxon>Perkinsea</taxon>
        <taxon>Perkinsida</taxon>
        <taxon>Perkinsidae</taxon>
        <taxon>Perkinsus</taxon>
    </lineage>
</organism>